<feature type="transmembrane region" description="Helical" evidence="1">
    <location>
        <begin position="16"/>
        <end position="33"/>
    </location>
</feature>
<sequence length="122" mass="14637">MFFDLLNDMLISSSMFYMYLSLLLVVIGMSYMFRLQQRNWVLQAQFYVNKHTNMKINRACIEIPRSKHESVMEWITLIFKRIDERDDKEADTSSYFNQIVKIRGGRTCLKTTYSPRLENIVF</sequence>
<proteinExistence type="predicted"/>
<organism evidence="2 3">
    <name type="scientific">Priestia taiwanensis</name>
    <dbReference type="NCBI Taxonomy" id="1347902"/>
    <lineage>
        <taxon>Bacteria</taxon>
        <taxon>Bacillati</taxon>
        <taxon>Bacillota</taxon>
        <taxon>Bacilli</taxon>
        <taxon>Bacillales</taxon>
        <taxon>Bacillaceae</taxon>
        <taxon>Priestia</taxon>
    </lineage>
</organism>
<reference evidence="2" key="2">
    <citation type="submission" date="2020-09" db="EMBL/GenBank/DDBJ databases">
        <authorList>
            <person name="Sun Q."/>
            <person name="Zhou Y."/>
        </authorList>
    </citation>
    <scope>NUCLEOTIDE SEQUENCE</scope>
    <source>
        <strain evidence="2">CGMCC 1.12698</strain>
    </source>
</reference>
<evidence type="ECO:0000256" key="1">
    <source>
        <dbReference type="SAM" id="Phobius"/>
    </source>
</evidence>
<dbReference type="RefSeq" id="WP_188389628.1">
    <property type="nucleotide sequence ID" value="NZ_BMFK01000004.1"/>
</dbReference>
<evidence type="ECO:0000313" key="3">
    <source>
        <dbReference type="Proteomes" id="UP000605259"/>
    </source>
</evidence>
<accession>A0A917ETT0</accession>
<name>A0A917ETT0_9BACI</name>
<keyword evidence="1" id="KW-0812">Transmembrane</keyword>
<reference evidence="2" key="1">
    <citation type="journal article" date="2014" name="Int. J. Syst. Evol. Microbiol.">
        <title>Complete genome sequence of Corynebacterium casei LMG S-19264T (=DSM 44701T), isolated from a smear-ripened cheese.</title>
        <authorList>
            <consortium name="US DOE Joint Genome Institute (JGI-PGF)"/>
            <person name="Walter F."/>
            <person name="Albersmeier A."/>
            <person name="Kalinowski J."/>
            <person name="Ruckert C."/>
        </authorList>
    </citation>
    <scope>NUCLEOTIDE SEQUENCE</scope>
    <source>
        <strain evidence="2">CGMCC 1.12698</strain>
    </source>
</reference>
<evidence type="ECO:0000313" key="2">
    <source>
        <dbReference type="EMBL" id="GGE81132.1"/>
    </source>
</evidence>
<dbReference type="AlphaFoldDB" id="A0A917ETT0"/>
<gene>
    <name evidence="2" type="ORF">GCM10007140_33380</name>
</gene>
<keyword evidence="1" id="KW-1133">Transmembrane helix</keyword>
<dbReference type="Proteomes" id="UP000605259">
    <property type="component" value="Unassembled WGS sequence"/>
</dbReference>
<protein>
    <submittedName>
        <fullName evidence="2">Uncharacterized protein</fullName>
    </submittedName>
</protein>
<comment type="caution">
    <text evidence="2">The sequence shown here is derived from an EMBL/GenBank/DDBJ whole genome shotgun (WGS) entry which is preliminary data.</text>
</comment>
<keyword evidence="1" id="KW-0472">Membrane</keyword>
<keyword evidence="3" id="KW-1185">Reference proteome</keyword>
<dbReference type="EMBL" id="BMFK01000004">
    <property type="protein sequence ID" value="GGE81132.1"/>
    <property type="molecule type" value="Genomic_DNA"/>
</dbReference>